<dbReference type="PANTHER" id="PTHR23137:SF36">
    <property type="entry name" value="VESICLE TRANSPORT PROTEIN SFT2C"/>
    <property type="match status" value="1"/>
</dbReference>
<dbReference type="GO" id="GO:0000139">
    <property type="term" value="C:Golgi membrane"/>
    <property type="evidence" value="ECO:0007669"/>
    <property type="project" value="UniProtKB-SubCell"/>
</dbReference>
<evidence type="ECO:0000256" key="4">
    <source>
        <dbReference type="ARBA" id="ARBA00022927"/>
    </source>
</evidence>
<comment type="subcellular location">
    <subcellularLocation>
        <location evidence="8">Golgi apparatus membrane</location>
        <topology evidence="8">Multi-pass membrane protein</topology>
    </subcellularLocation>
    <subcellularLocation>
        <location evidence="1">Membrane</location>
        <topology evidence="1">Multi-pass membrane protein</topology>
    </subcellularLocation>
</comment>
<comment type="similarity">
    <text evidence="7 8">Belongs to the SFT2 family.</text>
</comment>
<dbReference type="SUPFAM" id="SSF53474">
    <property type="entry name" value="alpha/beta-Hydrolases"/>
    <property type="match status" value="1"/>
</dbReference>
<evidence type="ECO:0000256" key="1">
    <source>
        <dbReference type="ARBA" id="ARBA00004141"/>
    </source>
</evidence>
<protein>
    <recommendedName>
        <fullName evidence="8">Protein transport protein SFT2</fullName>
    </recommendedName>
</protein>
<dbReference type="ESTHER" id="vera1-c9sjj6">
    <property type="family name" value="Fungal_carboxylesterase_lipase"/>
</dbReference>
<dbReference type="InterPro" id="IPR029058">
    <property type="entry name" value="AB_hydrolase_fold"/>
</dbReference>
<feature type="transmembrane region" description="Helical" evidence="8">
    <location>
        <begin position="157"/>
        <end position="175"/>
    </location>
</feature>
<sequence>SYSGTKRSEAAMASASFRDSLGSLGWARRDQDVPVNTAQQSGLMSSLQSLNPFQDRGYVQLPTTEGPGAPLPAPNRREEEEGWFVLSRWDRLMIFGACNLAALACFVICFALFPVLSLRPTKFVILWTLGSIFFLASFAAMMGPMAYIRHLGSAERLPFTSAYFGSLGLSLYFSLGLRSTILTLISAIVQLACLIWYLVSYFPMGSSGIRLATTFGHTHTIPYPIDPARPIPSPEARGLYAGALLQSDGQGGPFQVTAKFATVDVSYKTFTQPILEAVNCNGTKDEVACLRNVPAQQLANLPVTANAPVIDGKILRAPFLALDGSGPRYARDVPVLTGVTRDEAAIFIPLLQIDWSTLDFPTWTGLLYAARSILGIDPDAILANLPLWGVDPSSTGEQLFNATTEILTLNWFTCLDRATAYAGTKNGAFAKTYAFNFYRTYSPTTYTTNECSAAVTPAHPLGDPSEQYFRCHGGSQLTMFGNYRRVGLGDRDGRDQDFSRLVLDYWASFVRSGDPNPAESFLAARGYNSTLAEVKKSGEWKEVDQEAPEWMILEEDSYMAPFGEADKCAVLGQPLDYWENTTRRA</sequence>
<dbReference type="InterPro" id="IPR002018">
    <property type="entry name" value="CarbesteraseB"/>
</dbReference>
<evidence type="ECO:0000313" key="11">
    <source>
        <dbReference type="Proteomes" id="UP000045706"/>
    </source>
</evidence>
<dbReference type="GO" id="GO:0015031">
    <property type="term" value="P:protein transport"/>
    <property type="evidence" value="ECO:0007669"/>
    <property type="project" value="UniProtKB-KW"/>
</dbReference>
<evidence type="ECO:0000256" key="8">
    <source>
        <dbReference type="RuleBase" id="RU363111"/>
    </source>
</evidence>
<gene>
    <name evidence="10" type="ORF">BN1723_001081</name>
</gene>
<feature type="domain" description="Carboxylesterase type B" evidence="9">
    <location>
        <begin position="233"/>
        <end position="565"/>
    </location>
</feature>
<comment type="function">
    <text evidence="8">Nonessential protein required for the fusion of transport vesicles derived from the endocytic pathway with the Golgi complex.</text>
</comment>
<evidence type="ECO:0000256" key="5">
    <source>
        <dbReference type="ARBA" id="ARBA00022989"/>
    </source>
</evidence>
<feature type="non-terminal residue" evidence="10">
    <location>
        <position position="1"/>
    </location>
</feature>
<dbReference type="Gene3D" id="3.40.50.1820">
    <property type="entry name" value="alpha/beta hydrolase"/>
    <property type="match status" value="1"/>
</dbReference>
<dbReference type="PANTHER" id="PTHR23137">
    <property type="entry name" value="VESICLE TRANSPORT PROTEIN-RELATED"/>
    <property type="match status" value="1"/>
</dbReference>
<evidence type="ECO:0000256" key="6">
    <source>
        <dbReference type="ARBA" id="ARBA00023136"/>
    </source>
</evidence>
<dbReference type="EMBL" id="CVQI01035050">
    <property type="protein sequence ID" value="CRK45738.1"/>
    <property type="molecule type" value="Genomic_DNA"/>
</dbReference>
<dbReference type="Pfam" id="PF00135">
    <property type="entry name" value="COesterase"/>
    <property type="match status" value="1"/>
</dbReference>
<keyword evidence="4 8" id="KW-0653">Protein transport</keyword>
<dbReference type="Proteomes" id="UP000045706">
    <property type="component" value="Unassembled WGS sequence"/>
</dbReference>
<dbReference type="Pfam" id="PF04178">
    <property type="entry name" value="Got1"/>
    <property type="match status" value="1"/>
</dbReference>
<evidence type="ECO:0000313" key="10">
    <source>
        <dbReference type="EMBL" id="CRK45738.1"/>
    </source>
</evidence>
<keyword evidence="5 8" id="KW-1133">Transmembrane helix</keyword>
<keyword evidence="3 8" id="KW-0812">Transmembrane</keyword>
<accession>A0A0G4NH51</accession>
<dbReference type="InterPro" id="IPR007305">
    <property type="entry name" value="Vesicle_transpt_Got1/SFT2"/>
</dbReference>
<evidence type="ECO:0000256" key="3">
    <source>
        <dbReference type="ARBA" id="ARBA00022692"/>
    </source>
</evidence>
<reference evidence="11" key="1">
    <citation type="submission" date="2015-05" db="EMBL/GenBank/DDBJ databases">
        <authorList>
            <person name="Fogelqvist Johan"/>
        </authorList>
    </citation>
    <scope>NUCLEOTIDE SEQUENCE [LARGE SCALE GENOMIC DNA]</scope>
</reference>
<feature type="transmembrane region" description="Helical" evidence="8">
    <location>
        <begin position="125"/>
        <end position="145"/>
    </location>
</feature>
<keyword evidence="8" id="KW-0333">Golgi apparatus</keyword>
<dbReference type="AlphaFoldDB" id="A0A0G4NH51"/>
<keyword evidence="6 8" id="KW-0472">Membrane</keyword>
<dbReference type="InterPro" id="IPR011691">
    <property type="entry name" value="Vesicle_transpt_SFT2"/>
</dbReference>
<feature type="transmembrane region" description="Helical" evidence="8">
    <location>
        <begin position="181"/>
        <end position="202"/>
    </location>
</feature>
<evidence type="ECO:0000256" key="2">
    <source>
        <dbReference type="ARBA" id="ARBA00022448"/>
    </source>
</evidence>
<organism evidence="10 11">
    <name type="scientific">Verticillium longisporum</name>
    <name type="common">Verticillium dahliae var. longisporum</name>
    <dbReference type="NCBI Taxonomy" id="100787"/>
    <lineage>
        <taxon>Eukaryota</taxon>
        <taxon>Fungi</taxon>
        <taxon>Dikarya</taxon>
        <taxon>Ascomycota</taxon>
        <taxon>Pezizomycotina</taxon>
        <taxon>Sordariomycetes</taxon>
        <taxon>Hypocreomycetidae</taxon>
        <taxon>Glomerellales</taxon>
        <taxon>Plectosphaerellaceae</taxon>
        <taxon>Verticillium</taxon>
    </lineage>
</organism>
<proteinExistence type="inferred from homology"/>
<name>A0A0G4NH51_VERLO</name>
<feature type="transmembrane region" description="Helical" evidence="8">
    <location>
        <begin position="92"/>
        <end position="113"/>
    </location>
</feature>
<dbReference type="GO" id="GO:0016192">
    <property type="term" value="P:vesicle-mediated transport"/>
    <property type="evidence" value="ECO:0007669"/>
    <property type="project" value="InterPro"/>
</dbReference>
<evidence type="ECO:0000259" key="9">
    <source>
        <dbReference type="Pfam" id="PF00135"/>
    </source>
</evidence>
<keyword evidence="2 8" id="KW-0813">Transport</keyword>
<evidence type="ECO:0000256" key="7">
    <source>
        <dbReference type="ARBA" id="ARBA00025800"/>
    </source>
</evidence>